<evidence type="ECO:0008006" key="4">
    <source>
        <dbReference type="Google" id="ProtNLM"/>
    </source>
</evidence>
<keyword evidence="3" id="KW-1185">Reference proteome</keyword>
<evidence type="ECO:0000313" key="3">
    <source>
        <dbReference type="Proteomes" id="UP001433268"/>
    </source>
</evidence>
<proteinExistence type="predicted"/>
<dbReference type="Proteomes" id="UP001433268">
    <property type="component" value="Unassembled WGS sequence"/>
</dbReference>
<dbReference type="RefSeq" id="XP_066674500.1">
    <property type="nucleotide sequence ID" value="XM_066804727.1"/>
</dbReference>
<reference evidence="2 3" key="1">
    <citation type="submission" date="2023-01" db="EMBL/GenBank/DDBJ databases">
        <title>Analysis of 21 Apiospora genomes using comparative genomics revels a genus with tremendous synthesis potential of carbohydrate active enzymes and secondary metabolites.</title>
        <authorList>
            <person name="Sorensen T."/>
        </authorList>
    </citation>
    <scope>NUCLEOTIDE SEQUENCE [LARGE SCALE GENOMIC DNA]</scope>
    <source>
        <strain evidence="2 3">CBS 114990</strain>
    </source>
</reference>
<gene>
    <name evidence="2" type="ORF">PG997_000412</name>
</gene>
<evidence type="ECO:0000256" key="1">
    <source>
        <dbReference type="SAM" id="MobiDB-lite"/>
    </source>
</evidence>
<organism evidence="2 3">
    <name type="scientific">Apiospora hydei</name>
    <dbReference type="NCBI Taxonomy" id="1337664"/>
    <lineage>
        <taxon>Eukaryota</taxon>
        <taxon>Fungi</taxon>
        <taxon>Dikarya</taxon>
        <taxon>Ascomycota</taxon>
        <taxon>Pezizomycotina</taxon>
        <taxon>Sordariomycetes</taxon>
        <taxon>Xylariomycetidae</taxon>
        <taxon>Amphisphaeriales</taxon>
        <taxon>Apiosporaceae</taxon>
        <taxon>Apiospora</taxon>
    </lineage>
</organism>
<protein>
    <recommendedName>
        <fullName evidence="4">Fungal N-terminal domain-containing protein</fullName>
    </recommendedName>
</protein>
<feature type="compositionally biased region" description="Polar residues" evidence="1">
    <location>
        <begin position="227"/>
        <end position="237"/>
    </location>
</feature>
<accession>A0ABR1XAU4</accession>
<evidence type="ECO:0000313" key="2">
    <source>
        <dbReference type="EMBL" id="KAK8093727.1"/>
    </source>
</evidence>
<name>A0ABR1XAU4_9PEZI</name>
<feature type="compositionally biased region" description="Low complexity" evidence="1">
    <location>
        <begin position="214"/>
        <end position="226"/>
    </location>
</feature>
<dbReference type="GeneID" id="92037787"/>
<comment type="caution">
    <text evidence="2">The sequence shown here is derived from an EMBL/GenBank/DDBJ whole genome shotgun (WGS) entry which is preliminary data.</text>
</comment>
<dbReference type="EMBL" id="JAQQWN010000002">
    <property type="protein sequence ID" value="KAK8093727.1"/>
    <property type="molecule type" value="Genomic_DNA"/>
</dbReference>
<sequence length="475" mass="52042">MADPLSLVGGIAAGLQLVMVASEALLATIKLIKDLKDVPGRLATLLNEVTDSISRLCYSCSTGSNLFRHMNSSQMDRLARCAAALHSALQDISSVLVPLVDSEDGTGRVRPSRYFWKRLVSLKIEKELPEKLNRLNRLNIEIVRELGVATLETQITTKGLVAASNFTSRQGLRSIESKMDTLQDDFRDFTRSVQRVHLVTSEVSHQATIAPGDSSASSRVEVSQSSYKPRNNPTSSRIGPGGTESYTQESIEDPRLPPDQAIQILRYLSGGSNAPTTAGLRVISPNGLSSTNLEAVLCGIRTYYTIGNFDASPMVVRTTFWEDTDLAIYLMKVSAGVQRGASQSQTRGFRLLKKSTAEVPGTLYQGEASLIIEALSILSPTNTKTCAYVRDGMLRYLSELARQQLPSTHPFVLVIDTLRKDDNCQDVTLRALTFVAERLRESLGPVHQLSQMATYRLCGLFAAQRAVCRGPKDSR</sequence>
<feature type="region of interest" description="Disordered" evidence="1">
    <location>
        <begin position="207"/>
        <end position="255"/>
    </location>
</feature>